<accession>A0A091EUB0</accession>
<name>A0A091EUB0_CORBR</name>
<dbReference type="Proteomes" id="UP000052976">
    <property type="component" value="Unassembled WGS sequence"/>
</dbReference>
<protein>
    <submittedName>
        <fullName evidence="1">Uncharacterized protein</fullName>
    </submittedName>
</protein>
<dbReference type="EMBL" id="KK718977">
    <property type="protein sequence ID" value="KFO60566.1"/>
    <property type="molecule type" value="Genomic_DNA"/>
</dbReference>
<dbReference type="SUPFAM" id="SSF58069">
    <property type="entry name" value="Virus ectodomain"/>
    <property type="match status" value="1"/>
</dbReference>
<keyword evidence="2" id="KW-1185">Reference proteome</keyword>
<proteinExistence type="predicted"/>
<sequence>AAVDVLLSAQGRGCKDFDSMCCMNLIHHSDSIHKSISNLKELTKQL</sequence>
<reference evidence="1 2" key="1">
    <citation type="submission" date="2014-04" db="EMBL/GenBank/DDBJ databases">
        <title>Genome evolution of avian class.</title>
        <authorList>
            <person name="Zhang G."/>
            <person name="Li C."/>
        </authorList>
    </citation>
    <scope>NUCLEOTIDE SEQUENCE [LARGE SCALE GENOMIC DNA]</scope>
    <source>
        <strain evidence="1">BGI_N302</strain>
    </source>
</reference>
<feature type="non-terminal residue" evidence="1">
    <location>
        <position position="46"/>
    </location>
</feature>
<evidence type="ECO:0000313" key="2">
    <source>
        <dbReference type="Proteomes" id="UP000052976"/>
    </source>
</evidence>
<feature type="non-terminal residue" evidence="1">
    <location>
        <position position="1"/>
    </location>
</feature>
<dbReference type="AlphaFoldDB" id="A0A091EUB0"/>
<organism evidence="1 2">
    <name type="scientific">Corvus brachyrhynchos</name>
    <name type="common">American crow</name>
    <dbReference type="NCBI Taxonomy" id="85066"/>
    <lineage>
        <taxon>Eukaryota</taxon>
        <taxon>Metazoa</taxon>
        <taxon>Chordata</taxon>
        <taxon>Craniata</taxon>
        <taxon>Vertebrata</taxon>
        <taxon>Euteleostomi</taxon>
        <taxon>Archelosauria</taxon>
        <taxon>Archosauria</taxon>
        <taxon>Dinosauria</taxon>
        <taxon>Saurischia</taxon>
        <taxon>Theropoda</taxon>
        <taxon>Coelurosauria</taxon>
        <taxon>Aves</taxon>
        <taxon>Neognathae</taxon>
        <taxon>Neoaves</taxon>
        <taxon>Telluraves</taxon>
        <taxon>Australaves</taxon>
        <taxon>Passeriformes</taxon>
        <taxon>Corvoidea</taxon>
        <taxon>Corvidae</taxon>
        <taxon>Corvus</taxon>
    </lineage>
</organism>
<dbReference type="Gene3D" id="1.10.287.210">
    <property type="match status" value="1"/>
</dbReference>
<gene>
    <name evidence="1" type="ORF">N302_06568</name>
</gene>
<evidence type="ECO:0000313" key="1">
    <source>
        <dbReference type="EMBL" id="KFO60566.1"/>
    </source>
</evidence>